<evidence type="ECO:0000256" key="1">
    <source>
        <dbReference type="ARBA" id="ARBA00004442"/>
    </source>
</evidence>
<dbReference type="InterPro" id="IPR051906">
    <property type="entry name" value="TolC-like"/>
</dbReference>
<dbReference type="PANTHER" id="PTHR30026">
    <property type="entry name" value="OUTER MEMBRANE PROTEIN TOLC"/>
    <property type="match status" value="1"/>
</dbReference>
<dbReference type="RefSeq" id="WP_283442058.1">
    <property type="nucleotide sequence ID" value="NZ_FXUL01000005.1"/>
</dbReference>
<dbReference type="Proteomes" id="UP001158049">
    <property type="component" value="Unassembled WGS sequence"/>
</dbReference>
<feature type="signal peptide" evidence="6">
    <location>
        <begin position="1"/>
        <end position="19"/>
    </location>
</feature>
<keyword evidence="2" id="KW-1134">Transmembrane beta strand</keyword>
<evidence type="ECO:0000256" key="2">
    <source>
        <dbReference type="ARBA" id="ARBA00022452"/>
    </source>
</evidence>
<keyword evidence="4" id="KW-0472">Membrane</keyword>
<keyword evidence="5" id="KW-0998">Cell outer membrane</keyword>
<accession>A0ABY1Q6I8</accession>
<sequence>MRACYLISRICILSAMVLASPLALSQAGLPGLKAAVDAAWQRSPQGRTLEARRDETLAGREAAQSWIAGSPSVGLSQRSDRWTDRNGMRETDLSLSAPVWLPGQKSARQALAQTSADDLEAQIASARLAIAGEVRERLWAVAAAREALTEVQDHLHHLEGLAEEVSSRVKAGDLARTDELLSRQEVLAAQGSVTAAQAKLQEAQARYTALTGQQEIAKPELEPVVTQNGLHPRLLAARSSLDRAQAAHKVVTATRSDPPTVGVSMRREQDSFAGGNSRSVGIAVQIPLGTNARNRPLETAALTQIQSAAAEAAQAEAVLQGDVELARKQFATAEQALGTATTRAALMHEHTQLIEKAFRLGERGLAELLRSEALSHEADVAVHQQQIAVGLARARLNQAFGVLP</sequence>
<evidence type="ECO:0000256" key="3">
    <source>
        <dbReference type="ARBA" id="ARBA00022692"/>
    </source>
</evidence>
<gene>
    <name evidence="7" type="ORF">SAMN06295970_105199</name>
</gene>
<dbReference type="Gene3D" id="1.20.1600.10">
    <property type="entry name" value="Outer membrane efflux proteins (OEP)"/>
    <property type="match status" value="1"/>
</dbReference>
<keyword evidence="3" id="KW-0812">Transmembrane</keyword>
<evidence type="ECO:0000256" key="6">
    <source>
        <dbReference type="SAM" id="SignalP"/>
    </source>
</evidence>
<protein>
    <submittedName>
        <fullName evidence="7">Outer membrane protein TolC</fullName>
    </submittedName>
</protein>
<feature type="chain" id="PRO_5047350024" evidence="6">
    <location>
        <begin position="20"/>
        <end position="404"/>
    </location>
</feature>
<comment type="caution">
    <text evidence="7">The sequence shown here is derived from an EMBL/GenBank/DDBJ whole genome shotgun (WGS) entry which is preliminary data.</text>
</comment>
<organism evidence="7 8">
    <name type="scientific">Noviherbaspirillum suwonense</name>
    <dbReference type="NCBI Taxonomy" id="1224511"/>
    <lineage>
        <taxon>Bacteria</taxon>
        <taxon>Pseudomonadati</taxon>
        <taxon>Pseudomonadota</taxon>
        <taxon>Betaproteobacteria</taxon>
        <taxon>Burkholderiales</taxon>
        <taxon>Oxalobacteraceae</taxon>
        <taxon>Noviherbaspirillum</taxon>
    </lineage>
</organism>
<evidence type="ECO:0000313" key="7">
    <source>
        <dbReference type="EMBL" id="SMP58012.1"/>
    </source>
</evidence>
<reference evidence="7 8" key="1">
    <citation type="submission" date="2017-05" db="EMBL/GenBank/DDBJ databases">
        <authorList>
            <person name="Varghese N."/>
            <person name="Submissions S."/>
        </authorList>
    </citation>
    <scope>NUCLEOTIDE SEQUENCE [LARGE SCALE GENOMIC DNA]</scope>
    <source>
        <strain evidence="7 8">DSM 26001</strain>
    </source>
</reference>
<keyword evidence="6" id="KW-0732">Signal</keyword>
<dbReference type="EMBL" id="FXUL01000005">
    <property type="protein sequence ID" value="SMP58012.1"/>
    <property type="molecule type" value="Genomic_DNA"/>
</dbReference>
<name>A0ABY1Q6I8_9BURK</name>
<comment type="subcellular location">
    <subcellularLocation>
        <location evidence="1">Cell outer membrane</location>
    </subcellularLocation>
</comment>
<evidence type="ECO:0000313" key="8">
    <source>
        <dbReference type="Proteomes" id="UP001158049"/>
    </source>
</evidence>
<dbReference type="SUPFAM" id="SSF56954">
    <property type="entry name" value="Outer membrane efflux proteins (OEP)"/>
    <property type="match status" value="1"/>
</dbReference>
<keyword evidence="8" id="KW-1185">Reference proteome</keyword>
<proteinExistence type="predicted"/>
<evidence type="ECO:0000256" key="5">
    <source>
        <dbReference type="ARBA" id="ARBA00023237"/>
    </source>
</evidence>
<evidence type="ECO:0000256" key="4">
    <source>
        <dbReference type="ARBA" id="ARBA00023136"/>
    </source>
</evidence>
<dbReference type="PANTHER" id="PTHR30026:SF20">
    <property type="entry name" value="OUTER MEMBRANE PROTEIN TOLC"/>
    <property type="match status" value="1"/>
</dbReference>